<name>A0A7K3NJH3_9BACT</name>
<sequence length="159" mass="16285">MPEQPQNQIPPTAVPPQVAAALSALVQALAPATSGPTGLAEQPPADQPTPEQTTRAQAAEPAQPPAPRMAASPHPVPEAGPGLESRGDVLTAILARTTSGRLRSRKLWTMVGAVTTLVVDNLAGLNLSPLTQGLIAGVAAVYIIAQALTDSGQVWVKDE</sequence>
<accession>A0A7K3NJH3</accession>
<evidence type="ECO:0000256" key="1">
    <source>
        <dbReference type="SAM" id="MobiDB-lite"/>
    </source>
</evidence>
<dbReference type="AlphaFoldDB" id="A0A7K3NJH3"/>
<evidence type="ECO:0000313" key="2">
    <source>
        <dbReference type="EMBL" id="NDY56320.1"/>
    </source>
</evidence>
<feature type="region of interest" description="Disordered" evidence="1">
    <location>
        <begin position="31"/>
        <end position="86"/>
    </location>
</feature>
<dbReference type="EMBL" id="JAAGRQ010000017">
    <property type="protein sequence ID" value="NDY56320.1"/>
    <property type="molecule type" value="Genomic_DNA"/>
</dbReference>
<proteinExistence type="predicted"/>
<dbReference type="RefSeq" id="WP_163301373.1">
    <property type="nucleotide sequence ID" value="NZ_JAAGRQ010000017.1"/>
</dbReference>
<gene>
    <name evidence="2" type="ORF">G3N56_06130</name>
</gene>
<feature type="compositionally biased region" description="Low complexity" evidence="1">
    <location>
        <begin position="51"/>
        <end position="61"/>
    </location>
</feature>
<protein>
    <submittedName>
        <fullName evidence="2">Uncharacterized protein</fullName>
    </submittedName>
</protein>
<keyword evidence="3" id="KW-1185">Reference proteome</keyword>
<evidence type="ECO:0000313" key="3">
    <source>
        <dbReference type="Proteomes" id="UP000469724"/>
    </source>
</evidence>
<reference evidence="2 3" key="1">
    <citation type="submission" date="2020-02" db="EMBL/GenBank/DDBJ databases">
        <title>Comparative genomics of sulfur disproportionating microorganisms.</title>
        <authorList>
            <person name="Ward L.M."/>
            <person name="Bertran E."/>
            <person name="Johnston D.T."/>
        </authorList>
    </citation>
    <scope>NUCLEOTIDE SEQUENCE [LARGE SCALE GENOMIC DNA]</scope>
    <source>
        <strain evidence="2 3">DSM 3696</strain>
    </source>
</reference>
<comment type="caution">
    <text evidence="2">The sequence shown here is derived from an EMBL/GenBank/DDBJ whole genome shotgun (WGS) entry which is preliminary data.</text>
</comment>
<organism evidence="2 3">
    <name type="scientific">Desulfolutivibrio sulfodismutans</name>
    <dbReference type="NCBI Taxonomy" id="63561"/>
    <lineage>
        <taxon>Bacteria</taxon>
        <taxon>Pseudomonadati</taxon>
        <taxon>Thermodesulfobacteriota</taxon>
        <taxon>Desulfovibrionia</taxon>
        <taxon>Desulfovibrionales</taxon>
        <taxon>Desulfovibrionaceae</taxon>
        <taxon>Desulfolutivibrio</taxon>
    </lineage>
</organism>
<dbReference type="Proteomes" id="UP000469724">
    <property type="component" value="Unassembled WGS sequence"/>
</dbReference>